<dbReference type="AlphaFoldDB" id="A0AAW9G9V5"/>
<dbReference type="InterPro" id="IPR000086">
    <property type="entry name" value="NUDIX_hydrolase_dom"/>
</dbReference>
<sequence>MQIDVSAVTGKLTAVQKIMGTEANLSGIYIFYSFDLVNSTSFKAKFSDDWPPVVEDFYLMIKEKLTLLHEGIKVWKHIGDEVLFYKRITDLGELYKAPKYALDVIKALNQELNRKFPITKKNLDCKSTIWLAQVEDKTKEENIGGPSKNIVFLVDGVRGEGAKDFLGPDIDRGFRLSRYAHKQKVVVSPELVYILSLRRDLEARVESEQRYDVDEAFRIVNYQKLKGIWNDRLYPIVYFYDKWNKIDETFDYDDIINKSPLLTDMLSENENPESKIQYINRIFKDLGKDEEVQKFIKIIEDTRPLNNEHTITPLVPVQRISEVHCVAVCFNNDGHILLGKRPQTKRTAAGKWEFGCGQLNVFKDFETALVESYKQDFEIEINLGNELRPVRTFDIPNPLRKISGIIFIAQTNDRHIKNNGHDQVKWFNPEELAGINLSEYVDDFDKSVKAACEAAKEHFPELNQKILL</sequence>
<evidence type="ECO:0000259" key="1">
    <source>
        <dbReference type="PROSITE" id="PS51462"/>
    </source>
</evidence>
<dbReference type="Pfam" id="PF00293">
    <property type="entry name" value="NUDIX"/>
    <property type="match status" value="1"/>
</dbReference>
<dbReference type="EMBL" id="JAXCMD010000001">
    <property type="protein sequence ID" value="MDY0850435.1"/>
    <property type="molecule type" value="Genomic_DNA"/>
</dbReference>
<dbReference type="Gene3D" id="3.90.79.10">
    <property type="entry name" value="Nucleoside Triphosphate Pyrophosphohydrolase"/>
    <property type="match status" value="1"/>
</dbReference>
<dbReference type="InterPro" id="IPR015797">
    <property type="entry name" value="NUDIX_hydrolase-like_dom_sf"/>
</dbReference>
<dbReference type="SUPFAM" id="SSF55811">
    <property type="entry name" value="Nudix"/>
    <property type="match status" value="1"/>
</dbReference>
<evidence type="ECO:0000313" key="3">
    <source>
        <dbReference type="Proteomes" id="UP001274571"/>
    </source>
</evidence>
<dbReference type="InterPro" id="IPR029787">
    <property type="entry name" value="Nucleotide_cyclase"/>
</dbReference>
<name>A0AAW9G9V5_BACTU</name>
<accession>A0AAW9G9V5</accession>
<proteinExistence type="predicted"/>
<gene>
    <name evidence="2" type="ORF">SOH20_05800</name>
</gene>
<feature type="domain" description="Nudix hydrolase" evidence="1">
    <location>
        <begin position="318"/>
        <end position="450"/>
    </location>
</feature>
<comment type="caution">
    <text evidence="2">The sequence shown here is derived from an EMBL/GenBank/DDBJ whole genome shotgun (WGS) entry which is preliminary data.</text>
</comment>
<evidence type="ECO:0000313" key="2">
    <source>
        <dbReference type="EMBL" id="MDY0850435.1"/>
    </source>
</evidence>
<organism evidence="2 3">
    <name type="scientific">Bacillus thuringiensis</name>
    <dbReference type="NCBI Taxonomy" id="1428"/>
    <lineage>
        <taxon>Bacteria</taxon>
        <taxon>Bacillati</taxon>
        <taxon>Bacillota</taxon>
        <taxon>Bacilli</taxon>
        <taxon>Bacillales</taxon>
        <taxon>Bacillaceae</taxon>
        <taxon>Bacillus</taxon>
        <taxon>Bacillus cereus group</taxon>
    </lineage>
</organism>
<dbReference type="Gene3D" id="3.30.70.1230">
    <property type="entry name" value="Nucleotide cyclase"/>
    <property type="match status" value="1"/>
</dbReference>
<protein>
    <submittedName>
        <fullName evidence="2">NUDIX domain-containing protein</fullName>
    </submittedName>
</protein>
<dbReference type="PROSITE" id="PS51462">
    <property type="entry name" value="NUDIX"/>
    <property type="match status" value="1"/>
</dbReference>
<reference evidence="2" key="1">
    <citation type="submission" date="2023-11" db="EMBL/GenBank/DDBJ databases">
        <title>Genome Sequence of Bacillus thuringiensis stain BLB 30AF.</title>
        <authorList>
            <person name="Farhat A."/>
        </authorList>
    </citation>
    <scope>NUCLEOTIDE SEQUENCE</scope>
    <source>
        <strain evidence="2">BLB30AF</strain>
    </source>
</reference>
<dbReference type="Proteomes" id="UP001274571">
    <property type="component" value="Unassembled WGS sequence"/>
</dbReference>
<dbReference type="RefSeq" id="WP_320480840.1">
    <property type="nucleotide sequence ID" value="NZ_JAXCMD010000001.1"/>
</dbReference>